<feature type="transmembrane region" description="Helical" evidence="1">
    <location>
        <begin position="325"/>
        <end position="345"/>
    </location>
</feature>
<proteinExistence type="predicted"/>
<feature type="transmembrane region" description="Helical" evidence="1">
    <location>
        <begin position="256"/>
        <end position="281"/>
    </location>
</feature>
<evidence type="ECO:0000313" key="5">
    <source>
        <dbReference type="Proteomes" id="UP001500621"/>
    </source>
</evidence>
<dbReference type="Proteomes" id="UP001500621">
    <property type="component" value="Unassembled WGS sequence"/>
</dbReference>
<keyword evidence="5" id="KW-1185">Reference proteome</keyword>
<evidence type="ECO:0000259" key="2">
    <source>
        <dbReference type="Pfam" id="PF01757"/>
    </source>
</evidence>
<feature type="transmembrane region" description="Helical" evidence="1">
    <location>
        <begin position="31"/>
        <end position="54"/>
    </location>
</feature>
<keyword evidence="1" id="KW-0812">Transmembrane</keyword>
<dbReference type="Pfam" id="PF01757">
    <property type="entry name" value="Acyl_transf_3"/>
    <property type="match status" value="1"/>
</dbReference>
<organism evidence="4 5">
    <name type="scientific">Nocardioides nanhaiensis</name>
    <dbReference type="NCBI Taxonomy" id="1476871"/>
    <lineage>
        <taxon>Bacteria</taxon>
        <taxon>Bacillati</taxon>
        <taxon>Actinomycetota</taxon>
        <taxon>Actinomycetes</taxon>
        <taxon>Propionibacteriales</taxon>
        <taxon>Nocardioidaceae</taxon>
        <taxon>Nocardioides</taxon>
    </lineage>
</organism>
<dbReference type="InterPro" id="IPR050879">
    <property type="entry name" value="Acyltransferase_3"/>
</dbReference>
<reference evidence="5" key="1">
    <citation type="journal article" date="2019" name="Int. J. Syst. Evol. Microbiol.">
        <title>The Global Catalogue of Microorganisms (GCM) 10K type strain sequencing project: providing services to taxonomists for standard genome sequencing and annotation.</title>
        <authorList>
            <consortium name="The Broad Institute Genomics Platform"/>
            <consortium name="The Broad Institute Genome Sequencing Center for Infectious Disease"/>
            <person name="Wu L."/>
            <person name="Ma J."/>
        </authorList>
    </citation>
    <scope>NUCLEOTIDE SEQUENCE [LARGE SCALE GENOMIC DNA]</scope>
    <source>
        <strain evidence="5">JCM 18127</strain>
    </source>
</reference>
<keyword evidence="1" id="KW-1133">Transmembrane helix</keyword>
<feature type="transmembrane region" description="Helical" evidence="1">
    <location>
        <begin position="147"/>
        <end position="163"/>
    </location>
</feature>
<name>A0ABP8WYY2_9ACTN</name>
<comment type="caution">
    <text evidence="4">The sequence shown here is derived from an EMBL/GenBank/DDBJ whole genome shotgun (WGS) entry which is preliminary data.</text>
</comment>
<dbReference type="EMBL" id="BAABIM010000005">
    <property type="protein sequence ID" value="GAA4697009.1"/>
    <property type="molecule type" value="Genomic_DNA"/>
</dbReference>
<feature type="transmembrane region" description="Helical" evidence="1">
    <location>
        <begin position="366"/>
        <end position="387"/>
    </location>
</feature>
<evidence type="ECO:0000313" key="4">
    <source>
        <dbReference type="EMBL" id="GAA4697009.1"/>
    </source>
</evidence>
<dbReference type="GO" id="GO:0016746">
    <property type="term" value="F:acyltransferase activity"/>
    <property type="evidence" value="ECO:0007669"/>
    <property type="project" value="UniProtKB-KW"/>
</dbReference>
<sequence>MIHGGFRADIQGLRALAVGLVALDHANVGPFTGGFVGVDVFFVISGYLITSLLLREADRSGTVSLREFYARRARRILPAALLVILATIALAVLFLDGGAALLVGEQALWATFFAANVKFAIDSTDYFAADQPASPLQHYWSLAVEEQFYLVWPLLLLGVLVLLRRRFGGPHRPALLVLVVAVTASFAWSLYATSTSPLSAYFSTPARAWELGLGALAAAALPWISRVRPGALAAGSWVGLGMVVVAALAYTPATAFPGYAAALPVVGAVLLIIGGAGSSITTWGPQRMLSLAPLRAVGDWSYSLYLWHWPLIIVAEYRYGEVSGLRGVLVLAVATVLAALTYRFVETPFRTAGLLTRPTRGRTRSLLLYPAMVMVVVPSVAAANHVVRAGLDDGGSAISTENYGQADDAPTADFSEDPYRALVQASVLAARNGMEVPAGLDPDPLVLKENIPPLGDCEYFGVPTEELGLCPRGDLEGDKTMILIGDSHARQWIPALERIAEQRGYVAYFLVREGCPAVDQTPWLANGTGPNEACAEFQDWAAEQVREMRPEITLMGTDANERGYADENGEQVVDDAGVEAMVESGMEAQIERIQPYSGRTVILGDPPIHEISPVKCLTERDPTLRGCLSPPEERSIVMADATRRAAEATGAEFLETEQWFCWDDVCPTVVGDLVTHRDVEHISMPYSEYLAPEIARKLDLGEVTPP</sequence>
<evidence type="ECO:0000256" key="1">
    <source>
        <dbReference type="SAM" id="Phobius"/>
    </source>
</evidence>
<feature type="transmembrane region" description="Helical" evidence="1">
    <location>
        <begin position="75"/>
        <end position="95"/>
    </location>
</feature>
<keyword evidence="4" id="KW-0012">Acyltransferase</keyword>
<dbReference type="Pfam" id="PF19040">
    <property type="entry name" value="SGNH"/>
    <property type="match status" value="1"/>
</dbReference>
<feature type="transmembrane region" description="Helical" evidence="1">
    <location>
        <begin position="206"/>
        <end position="224"/>
    </location>
</feature>
<feature type="transmembrane region" description="Helical" evidence="1">
    <location>
        <begin position="175"/>
        <end position="194"/>
    </location>
</feature>
<feature type="transmembrane region" description="Helical" evidence="1">
    <location>
        <begin position="302"/>
        <end position="319"/>
    </location>
</feature>
<dbReference type="PANTHER" id="PTHR23028">
    <property type="entry name" value="ACETYLTRANSFERASE"/>
    <property type="match status" value="1"/>
</dbReference>
<evidence type="ECO:0000259" key="3">
    <source>
        <dbReference type="Pfam" id="PF19040"/>
    </source>
</evidence>
<feature type="domain" description="SGNH" evidence="3">
    <location>
        <begin position="466"/>
        <end position="695"/>
    </location>
</feature>
<feature type="domain" description="Acyltransferase 3" evidence="2">
    <location>
        <begin position="8"/>
        <end position="341"/>
    </location>
</feature>
<keyword evidence="4" id="KW-0808">Transferase</keyword>
<feature type="transmembrane region" description="Helical" evidence="1">
    <location>
        <begin position="231"/>
        <end position="250"/>
    </location>
</feature>
<accession>A0ABP8WYY2</accession>
<dbReference type="InterPro" id="IPR002656">
    <property type="entry name" value="Acyl_transf_3_dom"/>
</dbReference>
<dbReference type="InterPro" id="IPR043968">
    <property type="entry name" value="SGNH"/>
</dbReference>
<gene>
    <name evidence="4" type="ORF">GCM10023226_39310</name>
</gene>
<keyword evidence="1" id="KW-0472">Membrane</keyword>
<dbReference type="PANTHER" id="PTHR23028:SF53">
    <property type="entry name" value="ACYL_TRANSF_3 DOMAIN-CONTAINING PROTEIN"/>
    <property type="match status" value="1"/>
</dbReference>
<protein>
    <submittedName>
        <fullName evidence="4">Acyltransferase family protein</fullName>
    </submittedName>
</protein>